<keyword evidence="2" id="KW-1185">Reference proteome</keyword>
<dbReference type="EMBL" id="JAXQNO010000015">
    <property type="protein sequence ID" value="KAK4782845.1"/>
    <property type="molecule type" value="Genomic_DNA"/>
</dbReference>
<accession>A0AAN7LKZ1</accession>
<evidence type="ECO:0000313" key="2">
    <source>
        <dbReference type="Proteomes" id="UP001346149"/>
    </source>
</evidence>
<evidence type="ECO:0000313" key="1">
    <source>
        <dbReference type="EMBL" id="KAK4782845.1"/>
    </source>
</evidence>
<name>A0AAN7LKZ1_TRANT</name>
<organism evidence="1 2">
    <name type="scientific">Trapa natans</name>
    <name type="common">Water chestnut</name>
    <dbReference type="NCBI Taxonomy" id="22666"/>
    <lineage>
        <taxon>Eukaryota</taxon>
        <taxon>Viridiplantae</taxon>
        <taxon>Streptophyta</taxon>
        <taxon>Embryophyta</taxon>
        <taxon>Tracheophyta</taxon>
        <taxon>Spermatophyta</taxon>
        <taxon>Magnoliopsida</taxon>
        <taxon>eudicotyledons</taxon>
        <taxon>Gunneridae</taxon>
        <taxon>Pentapetalae</taxon>
        <taxon>rosids</taxon>
        <taxon>malvids</taxon>
        <taxon>Myrtales</taxon>
        <taxon>Lythraceae</taxon>
        <taxon>Trapa</taxon>
    </lineage>
</organism>
<reference evidence="1 2" key="1">
    <citation type="journal article" date="2023" name="Hortic Res">
        <title>Pangenome of water caltrop reveals structural variations and asymmetric subgenome divergence after allopolyploidization.</title>
        <authorList>
            <person name="Zhang X."/>
            <person name="Chen Y."/>
            <person name="Wang L."/>
            <person name="Yuan Y."/>
            <person name="Fang M."/>
            <person name="Shi L."/>
            <person name="Lu R."/>
            <person name="Comes H.P."/>
            <person name="Ma Y."/>
            <person name="Chen Y."/>
            <person name="Huang G."/>
            <person name="Zhou Y."/>
            <person name="Zheng Z."/>
            <person name="Qiu Y."/>
        </authorList>
    </citation>
    <scope>NUCLEOTIDE SEQUENCE [LARGE SCALE GENOMIC DNA]</scope>
    <source>
        <strain evidence="1">F231</strain>
    </source>
</reference>
<dbReference type="AlphaFoldDB" id="A0AAN7LKZ1"/>
<protein>
    <submittedName>
        <fullName evidence="1">Uncharacterized protein</fullName>
    </submittedName>
</protein>
<dbReference type="Proteomes" id="UP001346149">
    <property type="component" value="Unassembled WGS sequence"/>
</dbReference>
<gene>
    <name evidence="1" type="ORF">SAY86_007219</name>
</gene>
<sequence>MVVVAVLHFIGSSDERENGKWALGWKLLSRISDERTNAKLLKVAESFLHHDANALVGHLVQALESLPLHRPLIPTPAQDWQLHRCEAQDRPLHAISTSPTAPHHCIIAM</sequence>
<comment type="caution">
    <text evidence="1">The sequence shown here is derived from an EMBL/GenBank/DDBJ whole genome shotgun (WGS) entry which is preliminary data.</text>
</comment>
<proteinExistence type="predicted"/>